<dbReference type="InterPro" id="IPR003653">
    <property type="entry name" value="Peptidase_C48_C"/>
</dbReference>
<evidence type="ECO:0000313" key="4">
    <source>
        <dbReference type="EnsemblPlants" id="cds.evm.model.02.1631"/>
    </source>
</evidence>
<dbReference type="Gramene" id="evm.model.02.1631">
    <property type="protein sequence ID" value="cds.evm.model.02.1631"/>
    <property type="gene ID" value="evm.TU.02.1631"/>
</dbReference>
<dbReference type="Gene3D" id="3.40.395.10">
    <property type="entry name" value="Adenoviral Proteinase, Chain A"/>
    <property type="match status" value="1"/>
</dbReference>
<dbReference type="EnsemblPlants" id="evm.model.02.1631">
    <property type="protein sequence ID" value="cds.evm.model.02.1631"/>
    <property type="gene ID" value="evm.TU.02.1631"/>
</dbReference>
<organism evidence="4 5">
    <name type="scientific">Cannabis sativa</name>
    <name type="common">Hemp</name>
    <name type="synonym">Marijuana</name>
    <dbReference type="NCBI Taxonomy" id="3483"/>
    <lineage>
        <taxon>Eukaryota</taxon>
        <taxon>Viridiplantae</taxon>
        <taxon>Streptophyta</taxon>
        <taxon>Embryophyta</taxon>
        <taxon>Tracheophyta</taxon>
        <taxon>Spermatophyta</taxon>
        <taxon>Magnoliopsida</taxon>
        <taxon>eudicotyledons</taxon>
        <taxon>Gunneridae</taxon>
        <taxon>Pentapetalae</taxon>
        <taxon>rosids</taxon>
        <taxon>fabids</taxon>
        <taxon>Rosales</taxon>
        <taxon>Cannabaceae</taxon>
        <taxon>Cannabis</taxon>
    </lineage>
</organism>
<dbReference type="Pfam" id="PF02902">
    <property type="entry name" value="Peptidase_C48"/>
    <property type="match status" value="1"/>
</dbReference>
<dbReference type="GO" id="GO:0006508">
    <property type="term" value="P:proteolysis"/>
    <property type="evidence" value="ECO:0007669"/>
    <property type="project" value="UniProtKB-KW"/>
</dbReference>
<dbReference type="AlphaFoldDB" id="A0A803NUD6"/>
<protein>
    <recommendedName>
        <fullName evidence="3">Ubiquitin-like protease family profile domain-containing protein</fullName>
    </recommendedName>
</protein>
<dbReference type="Proteomes" id="UP000596661">
    <property type="component" value="Chromosome 2"/>
</dbReference>
<keyword evidence="5" id="KW-1185">Reference proteome</keyword>
<reference evidence="4" key="1">
    <citation type="submission" date="2018-11" db="EMBL/GenBank/DDBJ databases">
        <authorList>
            <person name="Grassa J C."/>
        </authorList>
    </citation>
    <scope>NUCLEOTIDE SEQUENCE [LARGE SCALE GENOMIC DNA]</scope>
</reference>
<proteinExistence type="predicted"/>
<name>A0A803NUD6_CANSA</name>
<evidence type="ECO:0000259" key="3">
    <source>
        <dbReference type="Pfam" id="PF02902"/>
    </source>
</evidence>
<keyword evidence="1" id="KW-0645">Protease</keyword>
<accession>A0A803NUD6</accession>
<dbReference type="GO" id="GO:0008234">
    <property type="term" value="F:cysteine-type peptidase activity"/>
    <property type="evidence" value="ECO:0007669"/>
    <property type="project" value="InterPro"/>
</dbReference>
<evidence type="ECO:0000256" key="2">
    <source>
        <dbReference type="ARBA" id="ARBA00022801"/>
    </source>
</evidence>
<reference evidence="4" key="2">
    <citation type="submission" date="2021-03" db="UniProtKB">
        <authorList>
            <consortium name="EnsemblPlants"/>
        </authorList>
    </citation>
    <scope>IDENTIFICATION</scope>
</reference>
<feature type="domain" description="Ubiquitin-like protease family profile" evidence="3">
    <location>
        <begin position="43"/>
        <end position="101"/>
    </location>
</feature>
<dbReference type="EMBL" id="UZAU01000210">
    <property type="status" value="NOT_ANNOTATED_CDS"/>
    <property type="molecule type" value="Genomic_DNA"/>
</dbReference>
<keyword evidence="2" id="KW-0378">Hydrolase</keyword>
<evidence type="ECO:0000256" key="1">
    <source>
        <dbReference type="ARBA" id="ARBA00022670"/>
    </source>
</evidence>
<evidence type="ECO:0000313" key="5">
    <source>
        <dbReference type="Proteomes" id="UP000596661"/>
    </source>
</evidence>
<sequence length="132" mass="14939">MTTCTYFDATLKGVYADYIKAKRDPSVIRNNISLESGPYVVPKDTPIANEFVDKLPTQSRSDCGAFVIKYADLFIRGKINEILPNMDDMIANYRDDLAVTLYIYAQKKINEGYSTEDMTKGKKSKKKNLDSC</sequence>